<protein>
    <submittedName>
        <fullName evidence="1">Uncharacterized protein</fullName>
    </submittedName>
</protein>
<keyword evidence="2" id="KW-1185">Reference proteome</keyword>
<dbReference type="RefSeq" id="WP_157526247.1">
    <property type="nucleotide sequence ID" value="NZ_CP066775.1"/>
</dbReference>
<name>A0A6I4I5T7_9SPHI</name>
<dbReference type="KEGG" id="mgik:GO620_010075"/>
<evidence type="ECO:0000313" key="1">
    <source>
        <dbReference type="EMBL" id="QQL48538.1"/>
    </source>
</evidence>
<sequence>MTTLTIEIPENVETTLSDLIEKLGGKVISKDLENKAAKKNEVLNALEESVKFIKSHQAGNGDAKSLEQLMNEL</sequence>
<reference evidence="1 2" key="1">
    <citation type="submission" date="2020-12" db="EMBL/GenBank/DDBJ databases">
        <title>HMF7856_wgs.fasta genome submission.</title>
        <authorList>
            <person name="Kang H."/>
            <person name="Kim H."/>
            <person name="Joh K."/>
        </authorList>
    </citation>
    <scope>NUCLEOTIDE SEQUENCE [LARGE SCALE GENOMIC DNA]</scope>
    <source>
        <strain evidence="1 2">HMF7856</strain>
    </source>
</reference>
<dbReference type="Proteomes" id="UP000429232">
    <property type="component" value="Chromosome"/>
</dbReference>
<gene>
    <name evidence="1" type="ORF">GO620_010075</name>
</gene>
<dbReference type="AlphaFoldDB" id="A0A6I4I5T7"/>
<dbReference type="EMBL" id="CP066775">
    <property type="protein sequence ID" value="QQL48538.1"/>
    <property type="molecule type" value="Genomic_DNA"/>
</dbReference>
<proteinExistence type="predicted"/>
<organism evidence="1 2">
    <name type="scientific">Mucilaginibacter ginkgonis</name>
    <dbReference type="NCBI Taxonomy" id="2682091"/>
    <lineage>
        <taxon>Bacteria</taxon>
        <taxon>Pseudomonadati</taxon>
        <taxon>Bacteroidota</taxon>
        <taxon>Sphingobacteriia</taxon>
        <taxon>Sphingobacteriales</taxon>
        <taxon>Sphingobacteriaceae</taxon>
        <taxon>Mucilaginibacter</taxon>
    </lineage>
</organism>
<accession>A0A6I4I5T7</accession>
<evidence type="ECO:0000313" key="2">
    <source>
        <dbReference type="Proteomes" id="UP000429232"/>
    </source>
</evidence>